<name>A0AAV3R8P6_LITER</name>
<keyword evidence="2" id="KW-0810">Translation regulation</keyword>
<evidence type="ECO:0000256" key="4">
    <source>
        <dbReference type="PROSITE-ProRule" id="PRU00317"/>
    </source>
</evidence>
<dbReference type="InterPro" id="IPR001313">
    <property type="entry name" value="Pumilio_RNA-bd_rpt"/>
</dbReference>
<dbReference type="GO" id="GO:0006417">
    <property type="term" value="P:regulation of translation"/>
    <property type="evidence" value="ECO:0007669"/>
    <property type="project" value="UniProtKB-KW"/>
</dbReference>
<evidence type="ECO:0000256" key="3">
    <source>
        <dbReference type="ARBA" id="ARBA00022884"/>
    </source>
</evidence>
<dbReference type="Pfam" id="PF00806">
    <property type="entry name" value="PUF"/>
    <property type="match status" value="3"/>
</dbReference>
<sequence>MEQRGMKNPFFLHPENHEQMQQRSCFLYGNSTTDDQRLSLAFSRLNLSCPPPPFEVENGHLMNNYWCPLREQEGSNMNNVHYLMRGQNAQNGVFDFEGSFVGPTSGPHRDFLVGPVSGFDALGGSGVANGGVGVGYGGGGGVGNGGGCNGGFGNRGGVGYGGGGGIGNGGGVDFVGPSVYCQSGRLYGTNIIDHMSHSKNLTSGNENVTYPHRLNFDVVGQRGNVYCQSGQFYGTNIHDPFLQSKNLMEGNENVSCPRMSQNVCLHAGLMDNMVPCDVFCIKDFKGMIVSFAQDQSLSKFLQTKIEEQSFEDNEFVVAEIIDYVCDLMKNQFGGYFIQTLFGVCNEDQRTRIIVAATRISSELVNVCLCSHGAKTVQMLMEKLNAPQQISLVISALCPGAVVLCNDPHGQHVIRCCLTNFSYEFNKVAVLFSEFAFNCSKISYSLKVHSSSFCFEFLFMSTMFNNLLCI</sequence>
<evidence type="ECO:0000313" key="6">
    <source>
        <dbReference type="EMBL" id="GAA0172031.1"/>
    </source>
</evidence>
<gene>
    <name evidence="6" type="ORF">LIER_25939</name>
</gene>
<keyword evidence="3" id="KW-0694">RNA-binding</keyword>
<dbReference type="InterPro" id="IPR016024">
    <property type="entry name" value="ARM-type_fold"/>
</dbReference>
<keyword evidence="1" id="KW-0677">Repeat</keyword>
<keyword evidence="7" id="KW-1185">Reference proteome</keyword>
<proteinExistence type="predicted"/>
<dbReference type="PROSITE" id="PS50302">
    <property type="entry name" value="PUM"/>
    <property type="match status" value="1"/>
</dbReference>
<organism evidence="6 7">
    <name type="scientific">Lithospermum erythrorhizon</name>
    <name type="common">Purple gromwell</name>
    <name type="synonym">Lithospermum officinale var. erythrorhizon</name>
    <dbReference type="NCBI Taxonomy" id="34254"/>
    <lineage>
        <taxon>Eukaryota</taxon>
        <taxon>Viridiplantae</taxon>
        <taxon>Streptophyta</taxon>
        <taxon>Embryophyta</taxon>
        <taxon>Tracheophyta</taxon>
        <taxon>Spermatophyta</taxon>
        <taxon>Magnoliopsida</taxon>
        <taxon>eudicotyledons</taxon>
        <taxon>Gunneridae</taxon>
        <taxon>Pentapetalae</taxon>
        <taxon>asterids</taxon>
        <taxon>lamiids</taxon>
        <taxon>Boraginales</taxon>
        <taxon>Boraginaceae</taxon>
        <taxon>Boraginoideae</taxon>
        <taxon>Lithospermeae</taxon>
        <taxon>Lithospermum</taxon>
    </lineage>
</organism>
<evidence type="ECO:0000259" key="5">
    <source>
        <dbReference type="PROSITE" id="PS50303"/>
    </source>
</evidence>
<dbReference type="SUPFAM" id="SSF48371">
    <property type="entry name" value="ARM repeat"/>
    <property type="match status" value="1"/>
</dbReference>
<dbReference type="Gene3D" id="1.25.10.10">
    <property type="entry name" value="Leucine-rich Repeat Variant"/>
    <property type="match status" value="1"/>
</dbReference>
<dbReference type="EMBL" id="BAABME010007921">
    <property type="protein sequence ID" value="GAA0172031.1"/>
    <property type="molecule type" value="Genomic_DNA"/>
</dbReference>
<dbReference type="SMART" id="SM00025">
    <property type="entry name" value="Pumilio"/>
    <property type="match status" value="3"/>
</dbReference>
<dbReference type="AlphaFoldDB" id="A0AAV3R8P6"/>
<dbReference type="PANTHER" id="PTHR12537">
    <property type="entry name" value="RNA BINDING PROTEIN PUMILIO-RELATED"/>
    <property type="match status" value="1"/>
</dbReference>
<dbReference type="InterPro" id="IPR033133">
    <property type="entry name" value="PUM-HD"/>
</dbReference>
<evidence type="ECO:0000256" key="2">
    <source>
        <dbReference type="ARBA" id="ARBA00022845"/>
    </source>
</evidence>
<accession>A0AAV3R8P6</accession>
<feature type="repeat" description="Pumilio" evidence="4">
    <location>
        <begin position="319"/>
        <end position="355"/>
    </location>
</feature>
<dbReference type="InterPro" id="IPR011989">
    <property type="entry name" value="ARM-like"/>
</dbReference>
<protein>
    <submittedName>
        <fullName evidence="6">RNA metabolism protein</fullName>
    </submittedName>
</protein>
<feature type="domain" description="PUM-HD" evidence="5">
    <location>
        <begin position="258"/>
        <end position="469"/>
    </location>
</feature>
<evidence type="ECO:0000256" key="1">
    <source>
        <dbReference type="ARBA" id="ARBA00022737"/>
    </source>
</evidence>
<evidence type="ECO:0000313" key="7">
    <source>
        <dbReference type="Proteomes" id="UP001454036"/>
    </source>
</evidence>
<comment type="caution">
    <text evidence="6">The sequence shown here is derived from an EMBL/GenBank/DDBJ whole genome shotgun (WGS) entry which is preliminary data.</text>
</comment>
<dbReference type="PANTHER" id="PTHR12537:SF63">
    <property type="entry name" value="PUMILIO HOMOLOG 15"/>
    <property type="match status" value="1"/>
</dbReference>
<dbReference type="Proteomes" id="UP001454036">
    <property type="component" value="Unassembled WGS sequence"/>
</dbReference>
<dbReference type="PROSITE" id="PS50303">
    <property type="entry name" value="PUM_HD"/>
    <property type="match status" value="1"/>
</dbReference>
<dbReference type="GO" id="GO:0003729">
    <property type="term" value="F:mRNA binding"/>
    <property type="evidence" value="ECO:0007669"/>
    <property type="project" value="TreeGrafter"/>
</dbReference>
<reference evidence="6 7" key="1">
    <citation type="submission" date="2024-01" db="EMBL/GenBank/DDBJ databases">
        <title>The complete chloroplast genome sequence of Lithospermum erythrorhizon: insights into the phylogenetic relationship among Boraginaceae species and the maternal lineages of purple gromwells.</title>
        <authorList>
            <person name="Okada T."/>
            <person name="Watanabe K."/>
        </authorList>
    </citation>
    <scope>NUCLEOTIDE SEQUENCE [LARGE SCALE GENOMIC DNA]</scope>
</reference>
<dbReference type="GO" id="GO:0005737">
    <property type="term" value="C:cytoplasm"/>
    <property type="evidence" value="ECO:0007669"/>
    <property type="project" value="TreeGrafter"/>
</dbReference>